<evidence type="ECO:0000256" key="6">
    <source>
        <dbReference type="ARBA" id="ARBA00022670"/>
    </source>
</evidence>
<dbReference type="GO" id="GO:0046872">
    <property type="term" value="F:metal ion binding"/>
    <property type="evidence" value="ECO:0007669"/>
    <property type="project" value="UniProtKB-UniRule"/>
</dbReference>
<evidence type="ECO:0000256" key="3">
    <source>
        <dbReference type="ARBA" id="ARBA00004239"/>
    </source>
</evidence>
<feature type="active site" description="Charge relay system" evidence="15">
    <location>
        <position position="289"/>
    </location>
</feature>
<dbReference type="PANTHER" id="PTHR14218">
    <property type="entry name" value="PROTEASE S8 TRIPEPTIDYL PEPTIDASE I CLN2"/>
    <property type="match status" value="1"/>
</dbReference>
<dbReference type="OrthoDB" id="409122at2759"/>
<dbReference type="GO" id="GO:0008240">
    <property type="term" value="F:tripeptidyl-peptidase activity"/>
    <property type="evidence" value="ECO:0007669"/>
    <property type="project" value="UniProtKB-EC"/>
</dbReference>
<keyword evidence="13" id="KW-0865">Zymogen</keyword>
<sequence>MKDIRFFTLKLLIVAICLVHQALAIGEIHQVVESLDGVPEGWKRGERPSPYTPINFRLALNQSTVEFQQAVIDISTPAHPKYGQHMTQKEMRELLRPEPDTMNNVVTWLISEDVAPKVIIVEGSWIRFQIPLAQAERMLKAQYFYYHDVANQNTLIRTLSYSVPETVYSSIALIQPTTRFGHLNPHSAPGPNEPIIASPEDLTAECGFVVRPECLRDLYDVKNTSAKPDSRNRLGISGFLEQFARHTDFYDFMNGLSPKESGANFSVVRINGGLNDEDSPSGSTEASLDIQYAISLAYNTLATFYTIGGRGPLVPDAEQPNASQSSNEPYLEQLHYLINLPDEQLPAVLTTSYGEAEQTVATAYATAICDLYSQLGARGVSVIFSSGDSGVGVVDQRERASFSGGGFSEVFTRPAYQDEVVQGYFGQLSDQWNGLYNPQGRGIPDVSAQASGYLIRDHGMYMRISGTSALGPVFAGIVSQLNAVRLAHGKPRMGFLNPWLYTAGVSGFTDIVDGGSRGCYGGTHGVSVPFASWNATTGWDPVTGLGTPLFSKLAELALSENGTK</sequence>
<comment type="function">
    <text evidence="2">Secreted tripeptidyl-peptidase which degrades proteins at acidic pHs and is involved in virulence.</text>
</comment>
<evidence type="ECO:0000256" key="15">
    <source>
        <dbReference type="PROSITE-ProRule" id="PRU01032"/>
    </source>
</evidence>
<keyword evidence="12" id="KW-0843">Virulence</keyword>
<dbReference type="GO" id="GO:0005576">
    <property type="term" value="C:extracellular region"/>
    <property type="evidence" value="ECO:0007669"/>
    <property type="project" value="UniProtKB-SubCell"/>
</dbReference>
<comment type="cofactor">
    <cofactor evidence="15">
        <name>Ca(2+)</name>
        <dbReference type="ChEBI" id="CHEBI:29108"/>
    </cofactor>
    <text evidence="15">Binds 1 Ca(2+) ion per subunit.</text>
</comment>
<dbReference type="GO" id="GO:0004252">
    <property type="term" value="F:serine-type endopeptidase activity"/>
    <property type="evidence" value="ECO:0007669"/>
    <property type="project" value="UniProtKB-UniRule"/>
</dbReference>
<keyword evidence="7 15" id="KW-0479">Metal-binding</keyword>
<evidence type="ECO:0000313" key="19">
    <source>
        <dbReference type="Proteomes" id="UP001147747"/>
    </source>
</evidence>
<proteinExistence type="predicted"/>
<feature type="signal peptide" evidence="16">
    <location>
        <begin position="1"/>
        <end position="24"/>
    </location>
</feature>
<gene>
    <name evidence="18" type="ORF">N7509_004815</name>
</gene>
<evidence type="ECO:0000256" key="5">
    <source>
        <dbReference type="ARBA" id="ARBA00022525"/>
    </source>
</evidence>
<evidence type="ECO:0000259" key="17">
    <source>
        <dbReference type="PROSITE" id="PS51695"/>
    </source>
</evidence>
<keyword evidence="8 16" id="KW-0732">Signal</keyword>
<reference evidence="18" key="1">
    <citation type="submission" date="2022-12" db="EMBL/GenBank/DDBJ databases">
        <authorList>
            <person name="Petersen C."/>
        </authorList>
    </citation>
    <scope>NUCLEOTIDE SEQUENCE</scope>
    <source>
        <strain evidence="18">IBT 29677</strain>
    </source>
</reference>
<dbReference type="GeneID" id="81368432"/>
<evidence type="ECO:0000313" key="18">
    <source>
        <dbReference type="EMBL" id="KAJ5396702.1"/>
    </source>
</evidence>
<dbReference type="InterPro" id="IPR050819">
    <property type="entry name" value="Tripeptidyl-peptidase_I"/>
</dbReference>
<keyword evidence="9 15" id="KW-0378">Hydrolase</keyword>
<dbReference type="SUPFAM" id="SSF54897">
    <property type="entry name" value="Protease propeptides/inhibitors"/>
    <property type="match status" value="1"/>
</dbReference>
<evidence type="ECO:0000256" key="7">
    <source>
        <dbReference type="ARBA" id="ARBA00022723"/>
    </source>
</evidence>
<feature type="binding site" evidence="15">
    <location>
        <position position="511"/>
    </location>
    <ligand>
        <name>Ca(2+)</name>
        <dbReference type="ChEBI" id="CHEBI:29108"/>
    </ligand>
</feature>
<comment type="caution">
    <text evidence="18">The sequence shown here is derived from an EMBL/GenBank/DDBJ whole genome shotgun (WGS) entry which is preliminary data.</text>
</comment>
<dbReference type="InterPro" id="IPR015366">
    <property type="entry name" value="S53_propep"/>
</dbReference>
<evidence type="ECO:0000256" key="9">
    <source>
        <dbReference type="ARBA" id="ARBA00022801"/>
    </source>
</evidence>
<protein>
    <recommendedName>
        <fullName evidence="4">tripeptidyl-peptidase II</fullName>
        <ecNumber evidence="4">3.4.14.10</ecNumber>
    </recommendedName>
</protein>
<evidence type="ECO:0000256" key="1">
    <source>
        <dbReference type="ARBA" id="ARBA00001910"/>
    </source>
</evidence>
<dbReference type="Proteomes" id="UP001147747">
    <property type="component" value="Unassembled WGS sequence"/>
</dbReference>
<evidence type="ECO:0000256" key="4">
    <source>
        <dbReference type="ARBA" id="ARBA00012462"/>
    </source>
</evidence>
<dbReference type="SUPFAM" id="SSF52743">
    <property type="entry name" value="Subtilisin-like"/>
    <property type="match status" value="1"/>
</dbReference>
<feature type="active site" description="Charge relay system" evidence="15">
    <location>
        <position position="285"/>
    </location>
</feature>
<comment type="catalytic activity">
    <reaction evidence="1">
        <text>Release of an N-terminal tripeptide from a polypeptide.</text>
        <dbReference type="EC" id="3.4.14.10"/>
    </reaction>
</comment>
<organism evidence="18 19">
    <name type="scientific">Penicillium cosmopolitanum</name>
    <dbReference type="NCBI Taxonomy" id="1131564"/>
    <lineage>
        <taxon>Eukaryota</taxon>
        <taxon>Fungi</taxon>
        <taxon>Dikarya</taxon>
        <taxon>Ascomycota</taxon>
        <taxon>Pezizomycotina</taxon>
        <taxon>Eurotiomycetes</taxon>
        <taxon>Eurotiomycetidae</taxon>
        <taxon>Eurotiales</taxon>
        <taxon>Aspergillaceae</taxon>
        <taxon>Penicillium</taxon>
    </lineage>
</organism>
<dbReference type="CDD" id="cd04056">
    <property type="entry name" value="Peptidases_S53"/>
    <property type="match status" value="1"/>
</dbReference>
<evidence type="ECO:0000256" key="2">
    <source>
        <dbReference type="ARBA" id="ARBA00002451"/>
    </source>
</evidence>
<dbReference type="CDD" id="cd11377">
    <property type="entry name" value="Pro-peptidase_S53"/>
    <property type="match status" value="1"/>
</dbReference>
<accession>A0A9W9W175</accession>
<keyword evidence="10 15" id="KW-0720">Serine protease</keyword>
<feature type="active site" description="Charge relay system" evidence="15">
    <location>
        <position position="468"/>
    </location>
</feature>
<keyword evidence="19" id="KW-1185">Reference proteome</keyword>
<evidence type="ECO:0000256" key="14">
    <source>
        <dbReference type="ARBA" id="ARBA00023180"/>
    </source>
</evidence>
<keyword evidence="6 15" id="KW-0645">Protease</keyword>
<dbReference type="InterPro" id="IPR036852">
    <property type="entry name" value="Peptidase_S8/S53_dom_sf"/>
</dbReference>
<feature type="binding site" evidence="15">
    <location>
        <position position="540"/>
    </location>
    <ligand>
        <name>Ca(2+)</name>
        <dbReference type="ChEBI" id="CHEBI:29108"/>
    </ligand>
</feature>
<dbReference type="GO" id="GO:0006508">
    <property type="term" value="P:proteolysis"/>
    <property type="evidence" value="ECO:0007669"/>
    <property type="project" value="UniProtKB-KW"/>
</dbReference>
<name>A0A9W9W175_9EURO</name>
<evidence type="ECO:0000256" key="8">
    <source>
        <dbReference type="ARBA" id="ARBA00022729"/>
    </source>
</evidence>
<dbReference type="EC" id="3.4.14.10" evidence="4"/>
<dbReference type="PANTHER" id="PTHR14218:SF32">
    <property type="entry name" value="TRIPEPTIDYL PEPTIDASE SED3 (AFU_ORTHOLOGUE AFUA_3G08930)"/>
    <property type="match status" value="1"/>
</dbReference>
<reference evidence="18" key="2">
    <citation type="journal article" date="2023" name="IMA Fungus">
        <title>Comparative genomic study of the Penicillium genus elucidates a diverse pangenome and 15 lateral gene transfer events.</title>
        <authorList>
            <person name="Petersen C."/>
            <person name="Sorensen T."/>
            <person name="Nielsen M.R."/>
            <person name="Sondergaard T.E."/>
            <person name="Sorensen J.L."/>
            <person name="Fitzpatrick D.A."/>
            <person name="Frisvad J.C."/>
            <person name="Nielsen K.L."/>
        </authorList>
    </citation>
    <scope>NUCLEOTIDE SEQUENCE</scope>
    <source>
        <strain evidence="18">IBT 29677</strain>
    </source>
</reference>
<dbReference type="AlphaFoldDB" id="A0A9W9W175"/>
<keyword evidence="14" id="KW-0325">Glycoprotein</keyword>
<evidence type="ECO:0000256" key="16">
    <source>
        <dbReference type="SAM" id="SignalP"/>
    </source>
</evidence>
<evidence type="ECO:0000256" key="12">
    <source>
        <dbReference type="ARBA" id="ARBA00023026"/>
    </source>
</evidence>
<dbReference type="SMART" id="SM00944">
    <property type="entry name" value="Pro-kuma_activ"/>
    <property type="match status" value="1"/>
</dbReference>
<dbReference type="PROSITE" id="PS51695">
    <property type="entry name" value="SEDOLISIN"/>
    <property type="match status" value="1"/>
</dbReference>
<feature type="domain" description="Peptidase S53" evidence="17">
    <location>
        <begin position="209"/>
        <end position="560"/>
    </location>
</feature>
<comment type="subcellular location">
    <subcellularLocation>
        <location evidence="3">Secreted</location>
        <location evidence="3">Extracellular space</location>
    </subcellularLocation>
</comment>
<dbReference type="Pfam" id="PF09286">
    <property type="entry name" value="Pro-kuma_activ"/>
    <property type="match status" value="1"/>
</dbReference>
<evidence type="ECO:0000256" key="10">
    <source>
        <dbReference type="ARBA" id="ARBA00022825"/>
    </source>
</evidence>
<dbReference type="RefSeq" id="XP_056488754.1">
    <property type="nucleotide sequence ID" value="XM_056629452.1"/>
</dbReference>
<dbReference type="Gene3D" id="3.40.50.200">
    <property type="entry name" value="Peptidase S8/S53 domain"/>
    <property type="match status" value="2"/>
</dbReference>
<dbReference type="InterPro" id="IPR030400">
    <property type="entry name" value="Sedolisin_dom"/>
</dbReference>
<feature type="binding site" evidence="15">
    <location>
        <position position="538"/>
    </location>
    <ligand>
        <name>Ca(2+)</name>
        <dbReference type="ChEBI" id="CHEBI:29108"/>
    </ligand>
</feature>
<feature type="binding site" evidence="15">
    <location>
        <position position="510"/>
    </location>
    <ligand>
        <name>Ca(2+)</name>
        <dbReference type="ChEBI" id="CHEBI:29108"/>
    </ligand>
</feature>
<dbReference type="EMBL" id="JAPZBU010000006">
    <property type="protein sequence ID" value="KAJ5396702.1"/>
    <property type="molecule type" value="Genomic_DNA"/>
</dbReference>
<keyword evidence="5" id="KW-0964">Secreted</keyword>
<keyword evidence="11 15" id="KW-0106">Calcium</keyword>
<feature type="chain" id="PRO_5040733433" description="tripeptidyl-peptidase II" evidence="16">
    <location>
        <begin position="25"/>
        <end position="564"/>
    </location>
</feature>
<evidence type="ECO:0000256" key="13">
    <source>
        <dbReference type="ARBA" id="ARBA00023145"/>
    </source>
</evidence>
<evidence type="ECO:0000256" key="11">
    <source>
        <dbReference type="ARBA" id="ARBA00022837"/>
    </source>
</evidence>